<dbReference type="Proteomes" id="UP001165083">
    <property type="component" value="Unassembled WGS sequence"/>
</dbReference>
<name>A0A9W6XFV1_9STRA</name>
<proteinExistence type="predicted"/>
<organism evidence="1 2">
    <name type="scientific">Phytophthora lilii</name>
    <dbReference type="NCBI Taxonomy" id="2077276"/>
    <lineage>
        <taxon>Eukaryota</taxon>
        <taxon>Sar</taxon>
        <taxon>Stramenopiles</taxon>
        <taxon>Oomycota</taxon>
        <taxon>Peronosporomycetes</taxon>
        <taxon>Peronosporales</taxon>
        <taxon>Peronosporaceae</taxon>
        <taxon>Phytophthora</taxon>
    </lineage>
</organism>
<keyword evidence="2" id="KW-1185">Reference proteome</keyword>
<evidence type="ECO:0000313" key="1">
    <source>
        <dbReference type="EMBL" id="GMF37849.1"/>
    </source>
</evidence>
<gene>
    <name evidence="1" type="ORF">Plil01_001588800</name>
</gene>
<accession>A0A9W6XFV1</accession>
<evidence type="ECO:0000313" key="2">
    <source>
        <dbReference type="Proteomes" id="UP001165083"/>
    </source>
</evidence>
<dbReference type="AlphaFoldDB" id="A0A9W6XFV1"/>
<comment type="caution">
    <text evidence="1">The sequence shown here is derived from an EMBL/GenBank/DDBJ whole genome shotgun (WGS) entry which is preliminary data.</text>
</comment>
<protein>
    <submittedName>
        <fullName evidence="1">Unnamed protein product</fullName>
    </submittedName>
</protein>
<dbReference type="EMBL" id="BSXW01001589">
    <property type="protein sequence ID" value="GMF37849.1"/>
    <property type="molecule type" value="Genomic_DNA"/>
</dbReference>
<reference evidence="1" key="1">
    <citation type="submission" date="2023-04" db="EMBL/GenBank/DDBJ databases">
        <title>Phytophthora lilii NBRC 32176.</title>
        <authorList>
            <person name="Ichikawa N."/>
            <person name="Sato H."/>
            <person name="Tonouchi N."/>
        </authorList>
    </citation>
    <scope>NUCLEOTIDE SEQUENCE</scope>
    <source>
        <strain evidence="1">NBRC 32176</strain>
    </source>
</reference>
<sequence>MLRAHDDPRTDGAEERGGFSFSDVVDEVLAKMRGEKLYKRLMKSNSMKELDTLKDPRVKEHLVDIVFSKVNAQFKTMDEVDHVTPTRMAEQLLSRRDLSIEEQNFLVYFYTKYWYEKHPFSTS</sequence>